<proteinExistence type="predicted"/>
<evidence type="ECO:0000313" key="2">
    <source>
        <dbReference type="Proteomes" id="UP000633219"/>
    </source>
</evidence>
<organism evidence="1 2">
    <name type="scientific">Rhizobium setariae</name>
    <dbReference type="NCBI Taxonomy" id="2801340"/>
    <lineage>
        <taxon>Bacteria</taxon>
        <taxon>Pseudomonadati</taxon>
        <taxon>Pseudomonadota</taxon>
        <taxon>Alphaproteobacteria</taxon>
        <taxon>Hyphomicrobiales</taxon>
        <taxon>Rhizobiaceae</taxon>
        <taxon>Rhizobium/Agrobacterium group</taxon>
        <taxon>Rhizobium</taxon>
    </lineage>
</organism>
<accession>A0A936YPU7</accession>
<dbReference type="Proteomes" id="UP000633219">
    <property type="component" value="Unassembled WGS sequence"/>
</dbReference>
<dbReference type="EMBL" id="JAEQNC010000014">
    <property type="protein sequence ID" value="MBL0374594.1"/>
    <property type="molecule type" value="Genomic_DNA"/>
</dbReference>
<gene>
    <name evidence="1" type="ORF">JJB09_21515</name>
</gene>
<dbReference type="AlphaFoldDB" id="A0A936YPU7"/>
<comment type="caution">
    <text evidence="1">The sequence shown here is derived from an EMBL/GenBank/DDBJ whole genome shotgun (WGS) entry which is preliminary data.</text>
</comment>
<evidence type="ECO:0000313" key="1">
    <source>
        <dbReference type="EMBL" id="MBL0374594.1"/>
    </source>
</evidence>
<name>A0A936YPU7_9HYPH</name>
<reference evidence="1" key="1">
    <citation type="submission" date="2021-01" db="EMBL/GenBank/DDBJ databases">
        <title>Rhizobium sp. strain KVB221 16S ribosomal RNA gene Genome sequencing and assembly.</title>
        <authorList>
            <person name="Kang M."/>
        </authorList>
    </citation>
    <scope>NUCLEOTIDE SEQUENCE</scope>
    <source>
        <strain evidence="1">KVB221</strain>
    </source>
</reference>
<keyword evidence="2" id="KW-1185">Reference proteome</keyword>
<dbReference type="RefSeq" id="WP_201663140.1">
    <property type="nucleotide sequence ID" value="NZ_JAEQNC010000014.1"/>
</dbReference>
<protein>
    <submittedName>
        <fullName evidence="1">Uncharacterized protein</fullName>
    </submittedName>
</protein>
<sequence length="323" mass="34855">MSPAAANVMPPFNPPFWYGSFAGLWVYYVVDVNKLNSALASQTTSFRAFDFGGGKGLVNINFMTYAGHSGENDPQAYIDILKKPEDPLNPSASSPPSLGVEASNECEFSIVCYPQARQAQVPFGLSVADFIAGNDHTKTLGSYRMAVPCDDRIAVYWGKKNFGETKVMTHPFLYNVPTPNNTPAGGQVGQTAWLFTVPGTVDEGFEFNSKNFTCAPFMFSLNLDCSTSPSFPCNASEIVNYSTYPDTTSGRPVGSRRNMFGSFVGFDFSTNPPTAAQLTIGNSTHPLGRLMRGLLGSAPSPVAAQVFQSQPVIAESSPYYVDL</sequence>